<reference evidence="3" key="2">
    <citation type="submission" date="2020-05" db="UniProtKB">
        <authorList>
            <consortium name="EnsemblMetazoa"/>
        </authorList>
    </citation>
    <scope>IDENTIFICATION</scope>
    <source>
        <strain evidence="3">maculatus3</strain>
    </source>
</reference>
<dbReference type="Gene3D" id="3.40.50.1820">
    <property type="entry name" value="alpha/beta hydrolase"/>
    <property type="match status" value="1"/>
</dbReference>
<keyword evidence="1" id="KW-0325">Glycoprotein</keyword>
<dbReference type="InterPro" id="IPR029058">
    <property type="entry name" value="AB_hydrolase_fold"/>
</dbReference>
<dbReference type="Pfam" id="PF00135">
    <property type="entry name" value="COesterase"/>
    <property type="match status" value="1"/>
</dbReference>
<evidence type="ECO:0000256" key="1">
    <source>
        <dbReference type="ARBA" id="ARBA00023180"/>
    </source>
</evidence>
<accession>A0A182S719</accession>
<dbReference type="Proteomes" id="UP000075901">
    <property type="component" value="Unassembled WGS sequence"/>
</dbReference>
<evidence type="ECO:0000313" key="4">
    <source>
        <dbReference type="Proteomes" id="UP000075901"/>
    </source>
</evidence>
<name>A0A182S719_9DIPT</name>
<dbReference type="AlphaFoldDB" id="A0A182S719"/>
<organism evidence="3 4">
    <name type="scientific">Anopheles maculatus</name>
    <dbReference type="NCBI Taxonomy" id="74869"/>
    <lineage>
        <taxon>Eukaryota</taxon>
        <taxon>Metazoa</taxon>
        <taxon>Ecdysozoa</taxon>
        <taxon>Arthropoda</taxon>
        <taxon>Hexapoda</taxon>
        <taxon>Insecta</taxon>
        <taxon>Pterygota</taxon>
        <taxon>Neoptera</taxon>
        <taxon>Endopterygota</taxon>
        <taxon>Diptera</taxon>
        <taxon>Nematocera</taxon>
        <taxon>Culicoidea</taxon>
        <taxon>Culicidae</taxon>
        <taxon>Anophelinae</taxon>
        <taxon>Anopheles</taxon>
        <taxon>Anopheles maculatus group</taxon>
    </lineage>
</organism>
<feature type="domain" description="Carboxylesterase type B" evidence="2">
    <location>
        <begin position="8"/>
        <end position="86"/>
    </location>
</feature>
<protein>
    <submittedName>
        <fullName evidence="3">COesterase domain-containing protein</fullName>
    </submittedName>
</protein>
<dbReference type="EnsemblMetazoa" id="AMAM000966-RA">
    <property type="protein sequence ID" value="AMAM000966-PA"/>
    <property type="gene ID" value="AMAM000966"/>
</dbReference>
<sequence length="138" mass="16222">MVQGIKQHLANRKRTPTSVYSFQFRGRYSFSKLFTGSDKSYGLSHPDEMIYLFYMPLFFPEFPIPSPEAEMSRLWVKFFIDFATNDLVDTDGTCFGKKCDVITFANTNNPHYPVSRTITQGLDEDMYEFWRAFYEDRA</sequence>
<evidence type="ECO:0000259" key="2">
    <source>
        <dbReference type="Pfam" id="PF00135"/>
    </source>
</evidence>
<keyword evidence="4" id="KW-1185">Reference proteome</keyword>
<evidence type="ECO:0000313" key="3">
    <source>
        <dbReference type="EnsemblMetazoa" id="AMAM000966-PA"/>
    </source>
</evidence>
<reference evidence="4" key="1">
    <citation type="submission" date="2013-09" db="EMBL/GenBank/DDBJ databases">
        <title>The Genome Sequence of Anopheles maculatus species B.</title>
        <authorList>
            <consortium name="The Broad Institute Genomics Platform"/>
            <person name="Neafsey D.E."/>
            <person name="Besansky N."/>
            <person name="Howell P."/>
            <person name="Walton C."/>
            <person name="Young S.K."/>
            <person name="Zeng Q."/>
            <person name="Gargeya S."/>
            <person name="Fitzgerald M."/>
            <person name="Haas B."/>
            <person name="Abouelleil A."/>
            <person name="Allen A.W."/>
            <person name="Alvarado L."/>
            <person name="Arachchi H.M."/>
            <person name="Berlin A.M."/>
            <person name="Chapman S.B."/>
            <person name="Gainer-Dewar J."/>
            <person name="Goldberg J."/>
            <person name="Griggs A."/>
            <person name="Gujja S."/>
            <person name="Hansen M."/>
            <person name="Howarth C."/>
            <person name="Imamovic A."/>
            <person name="Ireland A."/>
            <person name="Larimer J."/>
            <person name="McCowan C."/>
            <person name="Murphy C."/>
            <person name="Pearson M."/>
            <person name="Poon T.W."/>
            <person name="Priest M."/>
            <person name="Roberts A."/>
            <person name="Saif S."/>
            <person name="Shea T."/>
            <person name="Sisk P."/>
            <person name="Sykes S."/>
            <person name="Wortman J."/>
            <person name="Nusbaum C."/>
            <person name="Birren B."/>
        </authorList>
    </citation>
    <scope>NUCLEOTIDE SEQUENCE [LARGE SCALE GENOMIC DNA]</scope>
    <source>
        <strain evidence="4">maculatus3</strain>
    </source>
</reference>
<dbReference type="InterPro" id="IPR002018">
    <property type="entry name" value="CarbesteraseB"/>
</dbReference>
<dbReference type="SUPFAM" id="SSF53474">
    <property type="entry name" value="alpha/beta-Hydrolases"/>
    <property type="match status" value="1"/>
</dbReference>
<dbReference type="VEuPathDB" id="VectorBase:AMAM000966"/>
<proteinExistence type="predicted"/>